<feature type="compositionally biased region" description="Low complexity" evidence="1">
    <location>
        <begin position="377"/>
        <end position="389"/>
    </location>
</feature>
<dbReference type="InterPro" id="IPR036457">
    <property type="entry name" value="PPM-type-like_dom_sf"/>
</dbReference>
<keyword evidence="4" id="KW-1185">Reference proteome</keyword>
<gene>
    <name evidence="3" type="ORF">SASPL_139216</name>
</gene>
<protein>
    <recommendedName>
        <fullName evidence="2">PPM-type phosphatase domain-containing protein</fullName>
    </recommendedName>
</protein>
<proteinExistence type="predicted"/>
<dbReference type="Pfam" id="PF00481">
    <property type="entry name" value="PP2C"/>
    <property type="match status" value="1"/>
</dbReference>
<dbReference type="SUPFAM" id="SSF81606">
    <property type="entry name" value="PP2C-like"/>
    <property type="match status" value="1"/>
</dbReference>
<sequence>MSRFFKPSVDNSEYWEVKLGHHQWGEFSMAAIKSNLVVEGHSQLESGSMRLHPSGHYGTFVGLYDGQGGPDASEFIRDHLFEIVKRLTSHVGEMSGGVLDLSFLALDQQYLQLVKKQREAWPNLLSARSSCLVGVVIGGRVYVANSGDSRAVLGRLPRPKRRVPLVLKRLARNKRHVQAITLSTDQNANLPSVQQEVKTLHQLDHSILRYNDYSWRVKDLIPTTRSISDAYLNSSEFNRRPNLPERSRVGPPFNKPIILKEPTLVNHELLPGDEFIIFASPWLWKHLSSEAAVDTVKNSSRKGIAMKLLKKALKKGAWDDHRLTYKKLKKLNITERRSIHDDISVVVIFLDHKLMRGGICNHLSAISYEASSSQPRTGTDGDSSSSTDGARQPHTGEASTSQQHRGEASTSKLHTGEASTSQPHTDGDSSSSTDGARGSQPHTGEGSGIQIHIGEASTSQPPTAISKSKTYPGFSRRYET</sequence>
<dbReference type="Proteomes" id="UP000298416">
    <property type="component" value="Unassembled WGS sequence"/>
</dbReference>
<feature type="compositionally biased region" description="Polar residues" evidence="1">
    <location>
        <begin position="397"/>
        <end position="424"/>
    </location>
</feature>
<reference evidence="3" key="2">
    <citation type="submission" date="2020-08" db="EMBL/GenBank/DDBJ databases">
        <title>Plant Genome Project.</title>
        <authorList>
            <person name="Zhang R.-G."/>
        </authorList>
    </citation>
    <scope>NUCLEOTIDE SEQUENCE</scope>
    <source>
        <strain evidence="3">Huo1</strain>
        <tissue evidence="3">Leaf</tissue>
    </source>
</reference>
<dbReference type="PANTHER" id="PTHR47992">
    <property type="entry name" value="PROTEIN PHOSPHATASE"/>
    <property type="match status" value="1"/>
</dbReference>
<evidence type="ECO:0000256" key="1">
    <source>
        <dbReference type="SAM" id="MobiDB-lite"/>
    </source>
</evidence>
<name>A0A8X8WW66_SALSN</name>
<dbReference type="SMART" id="SM00332">
    <property type="entry name" value="PP2Cc"/>
    <property type="match status" value="1"/>
</dbReference>
<evidence type="ECO:0000313" key="4">
    <source>
        <dbReference type="Proteomes" id="UP000298416"/>
    </source>
</evidence>
<dbReference type="AlphaFoldDB" id="A0A8X8WW66"/>
<evidence type="ECO:0000259" key="2">
    <source>
        <dbReference type="PROSITE" id="PS51746"/>
    </source>
</evidence>
<dbReference type="OrthoDB" id="10340665at2759"/>
<dbReference type="Gene3D" id="3.60.40.10">
    <property type="entry name" value="PPM-type phosphatase domain"/>
    <property type="match status" value="1"/>
</dbReference>
<organism evidence="3">
    <name type="scientific">Salvia splendens</name>
    <name type="common">Scarlet sage</name>
    <dbReference type="NCBI Taxonomy" id="180675"/>
    <lineage>
        <taxon>Eukaryota</taxon>
        <taxon>Viridiplantae</taxon>
        <taxon>Streptophyta</taxon>
        <taxon>Embryophyta</taxon>
        <taxon>Tracheophyta</taxon>
        <taxon>Spermatophyta</taxon>
        <taxon>Magnoliopsida</taxon>
        <taxon>eudicotyledons</taxon>
        <taxon>Gunneridae</taxon>
        <taxon>Pentapetalae</taxon>
        <taxon>asterids</taxon>
        <taxon>lamiids</taxon>
        <taxon>Lamiales</taxon>
        <taxon>Lamiaceae</taxon>
        <taxon>Nepetoideae</taxon>
        <taxon>Mentheae</taxon>
        <taxon>Salviinae</taxon>
        <taxon>Salvia</taxon>
        <taxon>Salvia subgen. Calosphace</taxon>
        <taxon>core Calosphace</taxon>
    </lineage>
</organism>
<dbReference type="PROSITE" id="PS51746">
    <property type="entry name" value="PPM_2"/>
    <property type="match status" value="1"/>
</dbReference>
<dbReference type="InterPro" id="IPR001932">
    <property type="entry name" value="PPM-type_phosphatase-like_dom"/>
</dbReference>
<dbReference type="CDD" id="cd00143">
    <property type="entry name" value="PP2Cc"/>
    <property type="match status" value="1"/>
</dbReference>
<feature type="domain" description="PPM-type phosphatase" evidence="2">
    <location>
        <begin position="38"/>
        <end position="350"/>
    </location>
</feature>
<dbReference type="InterPro" id="IPR015655">
    <property type="entry name" value="PP2C"/>
</dbReference>
<accession>A0A8X8WW66</accession>
<dbReference type="GO" id="GO:0004722">
    <property type="term" value="F:protein serine/threonine phosphatase activity"/>
    <property type="evidence" value="ECO:0007669"/>
    <property type="project" value="InterPro"/>
</dbReference>
<comment type="caution">
    <text evidence="3">The sequence shown here is derived from an EMBL/GenBank/DDBJ whole genome shotgun (WGS) entry which is preliminary data.</text>
</comment>
<evidence type="ECO:0000313" key="3">
    <source>
        <dbReference type="EMBL" id="KAG6402338.1"/>
    </source>
</evidence>
<feature type="region of interest" description="Disordered" evidence="1">
    <location>
        <begin position="371"/>
        <end position="480"/>
    </location>
</feature>
<dbReference type="EMBL" id="PNBA02000014">
    <property type="protein sequence ID" value="KAG6402338.1"/>
    <property type="molecule type" value="Genomic_DNA"/>
</dbReference>
<feature type="compositionally biased region" description="Polar residues" evidence="1">
    <location>
        <begin position="456"/>
        <end position="469"/>
    </location>
</feature>
<reference evidence="3" key="1">
    <citation type="submission" date="2018-01" db="EMBL/GenBank/DDBJ databases">
        <authorList>
            <person name="Mao J.F."/>
        </authorList>
    </citation>
    <scope>NUCLEOTIDE SEQUENCE</scope>
    <source>
        <strain evidence="3">Huo1</strain>
        <tissue evidence="3">Leaf</tissue>
    </source>
</reference>